<dbReference type="AlphaFoldDB" id="A0AAJ2HMU5"/>
<proteinExistence type="predicted"/>
<organism evidence="1 2">
    <name type="scientific">Microbacterium aurantiacum</name>
    <dbReference type="NCBI Taxonomy" id="162393"/>
    <lineage>
        <taxon>Bacteria</taxon>
        <taxon>Bacillati</taxon>
        <taxon>Actinomycetota</taxon>
        <taxon>Actinomycetes</taxon>
        <taxon>Micrococcales</taxon>
        <taxon>Microbacteriaceae</taxon>
        <taxon>Microbacterium</taxon>
    </lineage>
</organism>
<gene>
    <name evidence="1" type="ORF">KZC50_15315</name>
</gene>
<dbReference type="RefSeq" id="WP_310892244.1">
    <property type="nucleotide sequence ID" value="NZ_BAAAGR010000009.1"/>
</dbReference>
<dbReference type="EMBL" id="JAHWXH010000005">
    <property type="protein sequence ID" value="MDS0246966.1"/>
    <property type="molecule type" value="Genomic_DNA"/>
</dbReference>
<dbReference type="Proteomes" id="UP001183582">
    <property type="component" value="Unassembled WGS sequence"/>
</dbReference>
<dbReference type="GeneID" id="301459629"/>
<reference evidence="1 2" key="1">
    <citation type="submission" date="2021-06" db="EMBL/GenBank/DDBJ databases">
        <title>Genome-based taxonomic framework of Microbacterium strains isolated from marine environment, the description of four new species and reclassification of four preexisting species.</title>
        <authorList>
            <person name="Lee S.D."/>
            <person name="Kim S.-M."/>
            <person name="Byeon Y.-S."/>
            <person name="Yang H.L."/>
            <person name="Kim I.S."/>
        </authorList>
    </citation>
    <scope>NUCLEOTIDE SEQUENCE [LARGE SCALE GENOMIC DNA]</scope>
    <source>
        <strain evidence="1 2">KACC 20514</strain>
    </source>
</reference>
<comment type="caution">
    <text evidence="1">The sequence shown here is derived from an EMBL/GenBank/DDBJ whole genome shotgun (WGS) entry which is preliminary data.</text>
</comment>
<name>A0AAJ2HMU5_9MICO</name>
<evidence type="ECO:0000313" key="2">
    <source>
        <dbReference type="Proteomes" id="UP001183582"/>
    </source>
</evidence>
<sequence>MHITVITFVALLILGFVATFRLAMPLVAPPPPTPDYTVQAVIAAASMIAISWPPSVRVFTPHAASQIAVGSQPVRQSLCRRYLIGSILAFTLS</sequence>
<evidence type="ECO:0000313" key="1">
    <source>
        <dbReference type="EMBL" id="MDS0246966.1"/>
    </source>
</evidence>
<accession>A0AAJ2HMU5</accession>
<protein>
    <submittedName>
        <fullName evidence="1">Uncharacterized protein</fullName>
    </submittedName>
</protein>